<feature type="transmembrane region" description="Helical" evidence="2">
    <location>
        <begin position="82"/>
        <end position="101"/>
    </location>
</feature>
<feature type="transmembrane region" description="Helical" evidence="2">
    <location>
        <begin position="55"/>
        <end position="76"/>
    </location>
</feature>
<feature type="transmembrane region" description="Helical" evidence="2">
    <location>
        <begin position="227"/>
        <end position="248"/>
    </location>
</feature>
<evidence type="ECO:0000256" key="1">
    <source>
        <dbReference type="SAM" id="MobiDB-lite"/>
    </source>
</evidence>
<proteinExistence type="predicted"/>
<name>A0A5C5Z4F0_9BACT</name>
<sequence length="382" mass="42488">MLEEPSTDANPYSPPHQVEKEPSESQPSQSELLISGSATPTEIARVLNKPIQGTIIIIGGSIVVSSILLAVLFSYPYTLGDLLVWSLGAGVAIGVTYAVFADSSGSIRAKRILKRAPWLCDPVRGSCKGNAMHIEYPTIGLWTTLVSGRSEIWTCGYSDNIWGNPIVLTDNQFEAPLWWQRVTYSRRSQLRVDAPTIPDGAFNVTACRLGSWTQSILSGNSRHWTTIAKMVSGGIALGIGGWMLYFAWDLYRSITWTPYWTNYYNRVAPWYWIFGCLLTFAGIILAGPPIMGMWLNRAAAKFRGGIVDQASMIMTDAFLFLRHDNAAIRCQWSHIKDVNINRHGLGFRFQNNHRFLVPRIAFANESEFQTACVRAKASVKSA</sequence>
<keyword evidence="2" id="KW-0812">Transmembrane</keyword>
<dbReference type="EMBL" id="SJPJ01000001">
    <property type="protein sequence ID" value="TWT82060.1"/>
    <property type="molecule type" value="Genomic_DNA"/>
</dbReference>
<evidence type="ECO:0000256" key="2">
    <source>
        <dbReference type="SAM" id="Phobius"/>
    </source>
</evidence>
<dbReference type="AlphaFoldDB" id="A0A5C5Z4F0"/>
<dbReference type="OrthoDB" id="9824909at2"/>
<feature type="region of interest" description="Disordered" evidence="1">
    <location>
        <begin position="1"/>
        <end position="31"/>
    </location>
</feature>
<organism evidence="3 4">
    <name type="scientific">Novipirellula herctigrandis</name>
    <dbReference type="NCBI Taxonomy" id="2527986"/>
    <lineage>
        <taxon>Bacteria</taxon>
        <taxon>Pseudomonadati</taxon>
        <taxon>Planctomycetota</taxon>
        <taxon>Planctomycetia</taxon>
        <taxon>Pirellulales</taxon>
        <taxon>Pirellulaceae</taxon>
        <taxon>Novipirellula</taxon>
    </lineage>
</organism>
<dbReference type="RefSeq" id="WP_146398323.1">
    <property type="nucleotide sequence ID" value="NZ_SJPJ01000001.1"/>
</dbReference>
<feature type="transmembrane region" description="Helical" evidence="2">
    <location>
        <begin position="268"/>
        <end position="287"/>
    </location>
</feature>
<keyword evidence="2" id="KW-1133">Transmembrane helix</keyword>
<keyword evidence="2" id="KW-0472">Membrane</keyword>
<keyword evidence="4" id="KW-1185">Reference proteome</keyword>
<evidence type="ECO:0000313" key="3">
    <source>
        <dbReference type="EMBL" id="TWT82060.1"/>
    </source>
</evidence>
<gene>
    <name evidence="3" type="ORF">CA13_35150</name>
</gene>
<protein>
    <submittedName>
        <fullName evidence="3">Uncharacterized protein</fullName>
    </submittedName>
</protein>
<dbReference type="Proteomes" id="UP000315010">
    <property type="component" value="Unassembled WGS sequence"/>
</dbReference>
<comment type="caution">
    <text evidence="3">The sequence shown here is derived from an EMBL/GenBank/DDBJ whole genome shotgun (WGS) entry which is preliminary data.</text>
</comment>
<reference evidence="3 4" key="1">
    <citation type="submission" date="2019-02" db="EMBL/GenBank/DDBJ databases">
        <title>Deep-cultivation of Planctomycetes and their phenomic and genomic characterization uncovers novel biology.</title>
        <authorList>
            <person name="Wiegand S."/>
            <person name="Jogler M."/>
            <person name="Boedeker C."/>
            <person name="Pinto D."/>
            <person name="Vollmers J."/>
            <person name="Rivas-Marin E."/>
            <person name="Kohn T."/>
            <person name="Peeters S.H."/>
            <person name="Heuer A."/>
            <person name="Rast P."/>
            <person name="Oberbeckmann S."/>
            <person name="Bunk B."/>
            <person name="Jeske O."/>
            <person name="Meyerdierks A."/>
            <person name="Storesund J.E."/>
            <person name="Kallscheuer N."/>
            <person name="Luecker S."/>
            <person name="Lage O.M."/>
            <person name="Pohl T."/>
            <person name="Merkel B.J."/>
            <person name="Hornburger P."/>
            <person name="Mueller R.-W."/>
            <person name="Bruemmer F."/>
            <person name="Labrenz M."/>
            <person name="Spormann A.M."/>
            <person name="Op Den Camp H."/>
            <person name="Overmann J."/>
            <person name="Amann R."/>
            <person name="Jetten M.S.M."/>
            <person name="Mascher T."/>
            <person name="Medema M.H."/>
            <person name="Devos D.P."/>
            <person name="Kaster A.-K."/>
            <person name="Ovreas L."/>
            <person name="Rohde M."/>
            <person name="Galperin M.Y."/>
            <person name="Jogler C."/>
        </authorList>
    </citation>
    <scope>NUCLEOTIDE SEQUENCE [LARGE SCALE GENOMIC DNA]</scope>
    <source>
        <strain evidence="3 4">CA13</strain>
    </source>
</reference>
<evidence type="ECO:0000313" key="4">
    <source>
        <dbReference type="Proteomes" id="UP000315010"/>
    </source>
</evidence>
<accession>A0A5C5Z4F0</accession>